<organism evidence="1 2">
    <name type="scientific">Ephemeroptericola cinctiostellae</name>
    <dbReference type="NCBI Taxonomy" id="2268024"/>
    <lineage>
        <taxon>Bacteria</taxon>
        <taxon>Pseudomonadati</taxon>
        <taxon>Pseudomonadota</taxon>
        <taxon>Betaproteobacteria</taxon>
        <taxon>Burkholderiales</taxon>
        <taxon>Burkholderiaceae</taxon>
        <taxon>Ephemeroptericola</taxon>
    </lineage>
</organism>
<dbReference type="KEGG" id="hyf:DTO96_102162"/>
<dbReference type="RefSeq" id="WP_114563487.1">
    <property type="nucleotide sequence ID" value="NZ_CP031124.1"/>
</dbReference>
<reference evidence="2" key="1">
    <citation type="submission" date="2018-07" db="EMBL/GenBank/DDBJ databases">
        <authorList>
            <person name="Kim H."/>
        </authorList>
    </citation>
    <scope>NUCLEOTIDE SEQUENCE [LARGE SCALE GENOMIC DNA]</scope>
    <source>
        <strain evidence="2">F02</strain>
    </source>
</reference>
<dbReference type="Proteomes" id="UP000252182">
    <property type="component" value="Chromosome"/>
</dbReference>
<keyword evidence="2" id="KW-1185">Reference proteome</keyword>
<sequence length="134" mass="15606">MEFIDRKRLSFFAQEFISNVGDAVAYRIMRAVGGLWVMVPEHADKSSYLSKHIDNADLTILCQHYAKEKIYVPKYDRIAKQVRNAKIRALRRDDGWEIKRLALHFAISERLVFYIIGESPNPPANFDLFDHLPP</sequence>
<name>A0A345DDH0_9BURK</name>
<dbReference type="AlphaFoldDB" id="A0A345DDH0"/>
<protein>
    <recommendedName>
        <fullName evidence="3">Mor transcription activator domain-containing protein</fullName>
    </recommendedName>
</protein>
<evidence type="ECO:0008006" key="3">
    <source>
        <dbReference type="Google" id="ProtNLM"/>
    </source>
</evidence>
<evidence type="ECO:0000313" key="2">
    <source>
        <dbReference type="Proteomes" id="UP000252182"/>
    </source>
</evidence>
<dbReference type="EMBL" id="CP031124">
    <property type="protein sequence ID" value="AXF86408.1"/>
    <property type="molecule type" value="Genomic_DNA"/>
</dbReference>
<accession>A0A345DDH0</accession>
<dbReference type="SUPFAM" id="SSF46689">
    <property type="entry name" value="Homeodomain-like"/>
    <property type="match status" value="1"/>
</dbReference>
<proteinExistence type="predicted"/>
<evidence type="ECO:0000313" key="1">
    <source>
        <dbReference type="EMBL" id="AXF86408.1"/>
    </source>
</evidence>
<dbReference type="InterPro" id="IPR009057">
    <property type="entry name" value="Homeodomain-like_sf"/>
</dbReference>
<gene>
    <name evidence="1" type="ORF">DTO96_102162</name>
</gene>